<comment type="caution">
    <text evidence="1">The sequence shown here is derived from an EMBL/GenBank/DDBJ whole genome shotgun (WGS) entry which is preliminary data.</text>
</comment>
<evidence type="ECO:0000313" key="2">
    <source>
        <dbReference type="Proteomes" id="UP000028059"/>
    </source>
</evidence>
<dbReference type="CDD" id="cd00090">
    <property type="entry name" value="HTH_ARSR"/>
    <property type="match status" value="1"/>
</dbReference>
<proteinExistence type="predicted"/>
<dbReference type="Proteomes" id="UP000028059">
    <property type="component" value="Unassembled WGS sequence"/>
</dbReference>
<dbReference type="EMBL" id="JOKN01000001">
    <property type="protein sequence ID" value="KEQ57443.1"/>
    <property type="molecule type" value="Genomic_DNA"/>
</dbReference>
<dbReference type="InterPro" id="IPR036390">
    <property type="entry name" value="WH_DNA-bd_sf"/>
</dbReference>
<dbReference type="Gene3D" id="1.10.10.10">
    <property type="entry name" value="Winged helix-like DNA-binding domain superfamily/Winged helix DNA-binding domain"/>
    <property type="match status" value="1"/>
</dbReference>
<gene>
    <name evidence="1" type="ORF">AAA799N04_00135</name>
</gene>
<reference evidence="1 2" key="1">
    <citation type="submission" date="2014-06" db="EMBL/GenBank/DDBJ databases">
        <authorList>
            <person name="Ngugi D.K."/>
            <person name="Blom J."/>
            <person name="Alam I."/>
            <person name="Rashid M."/>
            <person name="Ba Alawi W."/>
            <person name="Zhang G."/>
            <person name="Hikmawan T."/>
            <person name="Guan Y."/>
            <person name="Antunes A."/>
            <person name="Siam R."/>
            <person name="ElDorry H."/>
            <person name="Bajic V."/>
            <person name="Stingl U."/>
        </authorList>
    </citation>
    <scope>NUCLEOTIDE SEQUENCE [LARGE SCALE GENOMIC DNA]</scope>
    <source>
        <strain evidence="1">SCGC AAA799-N04</strain>
    </source>
</reference>
<organism evidence="1 2">
    <name type="scientific">Marine Group I thaumarchaeote SCGC AAA799-N04</name>
    <dbReference type="NCBI Taxonomy" id="1502293"/>
    <lineage>
        <taxon>Archaea</taxon>
        <taxon>Nitrososphaerota</taxon>
        <taxon>Marine Group I</taxon>
    </lineage>
</organism>
<dbReference type="SUPFAM" id="SSF46785">
    <property type="entry name" value="Winged helix' DNA-binding domain"/>
    <property type="match status" value="1"/>
</dbReference>
<dbReference type="InterPro" id="IPR011991">
    <property type="entry name" value="ArsR-like_HTH"/>
</dbReference>
<keyword evidence="2" id="KW-1185">Reference proteome</keyword>
<sequence>MKKFFSDEQTMTILQSLIDSPKSAQQLSHECNIPISSVYRKLQILKEKQLLVTSGSVTDDGVKTIFFQKK</sequence>
<dbReference type="InterPro" id="IPR036388">
    <property type="entry name" value="WH-like_DNA-bd_sf"/>
</dbReference>
<dbReference type="AlphaFoldDB" id="A0A081RQH0"/>
<protein>
    <submittedName>
        <fullName evidence="1">Transcriptional regulator protein</fullName>
    </submittedName>
</protein>
<evidence type="ECO:0000313" key="1">
    <source>
        <dbReference type="EMBL" id="KEQ57443.1"/>
    </source>
</evidence>
<accession>A0A081RQH0</accession>
<name>A0A081RQH0_9ARCH</name>